<dbReference type="Proteomes" id="UP000053573">
    <property type="component" value="Unassembled WGS sequence"/>
</dbReference>
<name>A0A0H1BGF1_9EURO</name>
<gene>
    <name evidence="1" type="ORF">EMPG_14039</name>
</gene>
<evidence type="ECO:0000313" key="2">
    <source>
        <dbReference type="Proteomes" id="UP000053573"/>
    </source>
</evidence>
<keyword evidence="2" id="KW-1185">Reference proteome</keyword>
<organism evidence="1 2">
    <name type="scientific">Blastomyces silverae</name>
    <dbReference type="NCBI Taxonomy" id="2060906"/>
    <lineage>
        <taxon>Eukaryota</taxon>
        <taxon>Fungi</taxon>
        <taxon>Dikarya</taxon>
        <taxon>Ascomycota</taxon>
        <taxon>Pezizomycotina</taxon>
        <taxon>Eurotiomycetes</taxon>
        <taxon>Eurotiomycetidae</taxon>
        <taxon>Onygenales</taxon>
        <taxon>Ajellomycetaceae</taxon>
        <taxon>Blastomyces</taxon>
    </lineage>
</organism>
<dbReference type="AlphaFoldDB" id="A0A0H1BGF1"/>
<proteinExistence type="predicted"/>
<sequence>MSKRPAISLVFQASWPITYALVRRLFVTLPIWNSPIRVYCLVFSPTNIATHHYSPPKDLAFNTYPS</sequence>
<comment type="caution">
    <text evidence="1">The sequence shown here is derived from an EMBL/GenBank/DDBJ whole genome shotgun (WGS) entry which is preliminary data.</text>
</comment>
<accession>A0A0H1BGF1</accession>
<protein>
    <submittedName>
        <fullName evidence="1">Uncharacterized protein</fullName>
    </submittedName>
</protein>
<reference evidence="2" key="1">
    <citation type="journal article" date="2015" name="PLoS Genet.">
        <title>The dynamic genome and transcriptome of the human fungal pathogen Blastomyces and close relative Emmonsia.</title>
        <authorList>
            <person name="Munoz J.F."/>
            <person name="Gauthier G.M."/>
            <person name="Desjardins C.A."/>
            <person name="Gallo J.E."/>
            <person name="Holder J."/>
            <person name="Sullivan T.D."/>
            <person name="Marty A.J."/>
            <person name="Carmen J.C."/>
            <person name="Chen Z."/>
            <person name="Ding L."/>
            <person name="Gujja S."/>
            <person name="Magrini V."/>
            <person name="Misas E."/>
            <person name="Mitreva M."/>
            <person name="Priest M."/>
            <person name="Saif S."/>
            <person name="Whiston E.A."/>
            <person name="Young S."/>
            <person name="Zeng Q."/>
            <person name="Goldman W.E."/>
            <person name="Mardis E.R."/>
            <person name="Taylor J.W."/>
            <person name="McEwen J.G."/>
            <person name="Clay O.K."/>
            <person name="Klein B.S."/>
            <person name="Cuomo C.A."/>
        </authorList>
    </citation>
    <scope>NUCLEOTIDE SEQUENCE [LARGE SCALE GENOMIC DNA]</scope>
    <source>
        <strain evidence="2">UAMH 139</strain>
    </source>
</reference>
<dbReference type="EMBL" id="LDEV01001972">
    <property type="protein sequence ID" value="KLJ10589.1"/>
    <property type="molecule type" value="Genomic_DNA"/>
</dbReference>
<evidence type="ECO:0000313" key="1">
    <source>
        <dbReference type="EMBL" id="KLJ10589.1"/>
    </source>
</evidence>